<reference evidence="1" key="1">
    <citation type="journal article" date="2016" name="Proc. Natl. Acad. Sci. U.S.A.">
        <title>Lipid metabolic changes in an early divergent fungus govern the establishment of a mutualistic symbiosis with endobacteria.</title>
        <authorList>
            <person name="Lastovetsky O.A."/>
            <person name="Gaspar M.L."/>
            <person name="Mondo S.J."/>
            <person name="LaButti K.M."/>
            <person name="Sandor L."/>
            <person name="Grigoriev I.V."/>
            <person name="Henry S.A."/>
            <person name="Pawlowska T.E."/>
        </authorList>
    </citation>
    <scope>NUCLEOTIDE SEQUENCE [LARGE SCALE GENOMIC DNA]</scope>
    <source>
        <strain evidence="1">ATCC 52814</strain>
    </source>
</reference>
<sequence length="98" mass="11421">MSMLQDFPLAFAENKLKSDQDSVCYLSWLNTDTEFPELSDSFGVEGPCWEILEKREAYDDEFDFVPVEENWSKLVETKKLQPYAKITERAASLPHPKR</sequence>
<proteinExistence type="predicted"/>
<gene>
    <name evidence="1" type="ORF">BCV72DRAFT_182703</name>
</gene>
<accession>A0A1X0QW74</accession>
<dbReference type="VEuPathDB" id="FungiDB:BCV72DRAFT_182703"/>
<dbReference type="EMBL" id="KV921984">
    <property type="protein sequence ID" value="ORE03989.1"/>
    <property type="molecule type" value="Genomic_DNA"/>
</dbReference>
<dbReference type="AlphaFoldDB" id="A0A1X0QW74"/>
<evidence type="ECO:0000313" key="1">
    <source>
        <dbReference type="EMBL" id="ORE03989.1"/>
    </source>
</evidence>
<name>A0A1X0QW74_RHIZD</name>
<dbReference type="Proteomes" id="UP000242414">
    <property type="component" value="Unassembled WGS sequence"/>
</dbReference>
<protein>
    <submittedName>
        <fullName evidence="1">Uncharacterized protein</fullName>
    </submittedName>
</protein>
<feature type="non-terminal residue" evidence="1">
    <location>
        <position position="98"/>
    </location>
</feature>
<organism evidence="1">
    <name type="scientific">Rhizopus microsporus var. microsporus</name>
    <dbReference type="NCBI Taxonomy" id="86635"/>
    <lineage>
        <taxon>Eukaryota</taxon>
        <taxon>Fungi</taxon>
        <taxon>Fungi incertae sedis</taxon>
        <taxon>Mucoromycota</taxon>
        <taxon>Mucoromycotina</taxon>
        <taxon>Mucoromycetes</taxon>
        <taxon>Mucorales</taxon>
        <taxon>Mucorineae</taxon>
        <taxon>Rhizopodaceae</taxon>
        <taxon>Rhizopus</taxon>
    </lineage>
</organism>